<organism evidence="1 2">
    <name type="scientific">Bordetella pertussis CHLA-26</name>
    <dbReference type="NCBI Taxonomy" id="1331284"/>
    <lineage>
        <taxon>Bacteria</taxon>
        <taxon>Pseudomonadati</taxon>
        <taxon>Pseudomonadota</taxon>
        <taxon>Betaproteobacteria</taxon>
        <taxon>Burkholderiales</taxon>
        <taxon>Alcaligenaceae</taxon>
        <taxon>Bordetella</taxon>
    </lineage>
</organism>
<proteinExistence type="predicted"/>
<gene>
    <name evidence="1" type="ORF">L566_0089</name>
</gene>
<dbReference type="AlphaFoldDB" id="A0AAI9J3H8"/>
<protein>
    <submittedName>
        <fullName evidence="1">Uncharacterized protein</fullName>
    </submittedName>
</protein>
<accession>A0AAI9J3H8</accession>
<evidence type="ECO:0000313" key="1">
    <source>
        <dbReference type="EMBL" id="ETH32122.1"/>
    </source>
</evidence>
<sequence length="52" mass="5323">MSMTMVALHGAPAIPGLDVRPTSTAGLRPATRRAIVRAAAEIGAKMQEAAHA</sequence>
<evidence type="ECO:0000313" key="2">
    <source>
        <dbReference type="Proteomes" id="UP000018679"/>
    </source>
</evidence>
<name>A0AAI9J3H8_BORPT</name>
<dbReference type="Proteomes" id="UP000018679">
    <property type="component" value="Unassembled WGS sequence"/>
</dbReference>
<dbReference type="EMBL" id="AXSB02000007">
    <property type="protein sequence ID" value="ETH32122.1"/>
    <property type="molecule type" value="Genomic_DNA"/>
</dbReference>
<comment type="caution">
    <text evidence="1">The sequence shown here is derived from an EMBL/GenBank/DDBJ whole genome shotgun (WGS) entry which is preliminary data.</text>
</comment>
<reference evidence="1 2" key="1">
    <citation type="journal article" date="2013" name="Genome Announc.">
        <title>Genome Sequences of 28 Bordetella pertussis U.S. Outbreak Strains Dating from 2010 to 2012.</title>
        <authorList>
            <person name="Harvill E.T."/>
            <person name="Goodfield L.L."/>
            <person name="Ivanov Y."/>
            <person name="Meyer J.A."/>
            <person name="Newth C."/>
            <person name="Cassiday P."/>
            <person name="Tondella M.L."/>
            <person name="Liao P."/>
            <person name="Zimmerman J."/>
            <person name="Meert K."/>
            <person name="Wessel D."/>
            <person name="Berger J."/>
            <person name="Dean J.M."/>
            <person name="Holubkov R."/>
            <person name="Burr J."/>
            <person name="Liu T."/>
            <person name="Brinkac L."/>
            <person name="Kim M."/>
            <person name="Losada L."/>
        </authorList>
    </citation>
    <scope>NUCLEOTIDE SEQUENCE [LARGE SCALE GENOMIC DNA]</scope>
    <source>
        <strain evidence="1 2">CHLA-26</strain>
    </source>
</reference>